<accession>A0ABZ3EZD8</accession>
<dbReference type="EMBL" id="CP146256">
    <property type="protein sequence ID" value="XAH74624.1"/>
    <property type="molecule type" value="Genomic_DNA"/>
</dbReference>
<proteinExistence type="predicted"/>
<name>A0ABZ3EZD8_9FIRM</name>
<organism evidence="2 3">
    <name type="scientific">Kineothrix sedimenti</name>
    <dbReference type="NCBI Taxonomy" id="3123317"/>
    <lineage>
        <taxon>Bacteria</taxon>
        <taxon>Bacillati</taxon>
        <taxon>Bacillota</taxon>
        <taxon>Clostridia</taxon>
        <taxon>Lachnospirales</taxon>
        <taxon>Lachnospiraceae</taxon>
        <taxon>Kineothrix</taxon>
    </lineage>
</organism>
<sequence length="254" mass="28959">MNNYEKLKEVSDEINKLIELKVSSGKPEFIAWKNKTERLLIKIFGKDSYEHKEFQNTSFSLSMWVMGTPDSAFVNACKEGLLVSKAVFETYLSDLNEGESNQQKRKVTSNNYNKVFIVHGHDGEIKESVARLVEKQGIIPIILHEQANQEQTIIEKIEYNADVSGAICLFTADDEGKSKKENDYKQRARQNVVFEAGYFIGKFGRNKVMLIADKDIEIPSDLSGVVYSDSGQWKFSVLQELKAMGYNIDYNKID</sequence>
<dbReference type="Pfam" id="PF10137">
    <property type="entry name" value="CAP12-PCTIR_TIR"/>
    <property type="match status" value="1"/>
</dbReference>
<evidence type="ECO:0000313" key="2">
    <source>
        <dbReference type="EMBL" id="XAH74624.1"/>
    </source>
</evidence>
<dbReference type="RefSeq" id="WP_342758213.1">
    <property type="nucleotide sequence ID" value="NZ_CP146256.1"/>
</dbReference>
<evidence type="ECO:0000313" key="3">
    <source>
        <dbReference type="Proteomes" id="UP001451571"/>
    </source>
</evidence>
<protein>
    <submittedName>
        <fullName evidence="2">Nucleotide-binding protein</fullName>
    </submittedName>
</protein>
<dbReference type="Proteomes" id="UP001451571">
    <property type="component" value="Chromosome"/>
</dbReference>
<reference evidence="2 3" key="1">
    <citation type="submission" date="2024-02" db="EMBL/GenBank/DDBJ databases">
        <title>Bacterial strain from lacustrine sediment.</title>
        <authorList>
            <person name="Petit C."/>
            <person name="Fadhlaoui K."/>
        </authorList>
    </citation>
    <scope>NUCLEOTIDE SEQUENCE [LARGE SCALE GENOMIC DNA]</scope>
    <source>
        <strain evidence="2 3">IPX-CK</strain>
    </source>
</reference>
<evidence type="ECO:0000259" key="1">
    <source>
        <dbReference type="Pfam" id="PF10137"/>
    </source>
</evidence>
<keyword evidence="3" id="KW-1185">Reference proteome</keyword>
<feature type="domain" description="CD-NTase-associated protein 12/Pycsar effector protein TIR" evidence="1">
    <location>
        <begin position="114"/>
        <end position="229"/>
    </location>
</feature>
<dbReference type="InterPro" id="IPR019302">
    <property type="entry name" value="CAP12/PCTIR_TIR_dom"/>
</dbReference>
<gene>
    <name evidence="2" type="ORF">V6984_02345</name>
</gene>